<reference evidence="2 3" key="1">
    <citation type="submission" date="2020-08" db="EMBL/GenBank/DDBJ databases">
        <title>Sequencing the genomes of 1000 actinobacteria strains.</title>
        <authorList>
            <person name="Klenk H.-P."/>
        </authorList>
    </citation>
    <scope>NUCLEOTIDE SEQUENCE [LARGE SCALE GENOMIC DNA]</scope>
    <source>
        <strain evidence="2 3">DSM 45267</strain>
    </source>
</reference>
<keyword evidence="3" id="KW-1185">Reference proteome</keyword>
<dbReference type="AlphaFoldDB" id="A0A839Y0H1"/>
<accession>A0A839Y0H1</accession>
<dbReference type="RefSeq" id="WP_183786664.1">
    <property type="nucleotide sequence ID" value="NZ_JACIBS010000004.1"/>
</dbReference>
<evidence type="ECO:0000256" key="1">
    <source>
        <dbReference type="SAM" id="MobiDB-lite"/>
    </source>
</evidence>
<evidence type="ECO:0000313" key="3">
    <source>
        <dbReference type="Proteomes" id="UP000564573"/>
    </source>
</evidence>
<name>A0A839Y0H1_9PSEU</name>
<feature type="region of interest" description="Disordered" evidence="1">
    <location>
        <begin position="219"/>
        <end position="238"/>
    </location>
</feature>
<organism evidence="2 3">
    <name type="scientific">Prauserella sediminis</name>
    <dbReference type="NCBI Taxonomy" id="577680"/>
    <lineage>
        <taxon>Bacteria</taxon>
        <taxon>Bacillati</taxon>
        <taxon>Actinomycetota</taxon>
        <taxon>Actinomycetes</taxon>
        <taxon>Pseudonocardiales</taxon>
        <taxon>Pseudonocardiaceae</taxon>
        <taxon>Prauserella</taxon>
        <taxon>Prauserella salsuginis group</taxon>
    </lineage>
</organism>
<feature type="compositionally biased region" description="Low complexity" evidence="1">
    <location>
        <begin position="220"/>
        <end position="232"/>
    </location>
</feature>
<gene>
    <name evidence="2" type="ORF">FB384_004412</name>
</gene>
<proteinExistence type="predicted"/>
<protein>
    <recommendedName>
        <fullName evidence="4">Guanylate cyclase domain-containing protein</fullName>
    </recommendedName>
</protein>
<dbReference type="Proteomes" id="UP000564573">
    <property type="component" value="Unassembled WGS sequence"/>
</dbReference>
<evidence type="ECO:0008006" key="4">
    <source>
        <dbReference type="Google" id="ProtNLM"/>
    </source>
</evidence>
<evidence type="ECO:0000313" key="2">
    <source>
        <dbReference type="EMBL" id="MBB3665455.1"/>
    </source>
</evidence>
<dbReference type="EMBL" id="JACIBS010000004">
    <property type="protein sequence ID" value="MBB3665455.1"/>
    <property type="molecule type" value="Genomic_DNA"/>
</dbReference>
<feature type="region of interest" description="Disordered" evidence="1">
    <location>
        <begin position="262"/>
        <end position="296"/>
    </location>
</feature>
<comment type="caution">
    <text evidence="2">The sequence shown here is derived from an EMBL/GenBank/DDBJ whole genome shotgun (WGS) entry which is preliminary data.</text>
</comment>
<sequence>MEPKFQSVELPPYRAIMVVDMKNFSGEKGRDHARITESIPMILRNAFNGCGCAQLWSEVRFHGTTGDGYFAGFDTRWTPLLLNPVLPALQEELEYQSQVYGGDGPIRMRVSLTVGPMTDSGRNSLSDGSGDTRIEAHRMLDDKAVRAVLADSSSATRVAAIVSEQVYRDIVLSGYSGDDPELYVDVGVKVKTYEGKAYLRVPKPSGDILRRGLTRRGDAAEAAGDAAPPTVAEGERGRAAPSYVGVETAQGSVGTVVTGEGNTVNSGGGNQFNGVEITSPGPTVLGTNRGPAPSEE</sequence>